<dbReference type="SUPFAM" id="SSF47576">
    <property type="entry name" value="Calponin-homology domain, CH-domain"/>
    <property type="match status" value="1"/>
</dbReference>
<dbReference type="Gene3D" id="1.10.418.10">
    <property type="entry name" value="Calponin-like domain"/>
    <property type="match status" value="1"/>
</dbReference>
<dbReference type="InterPro" id="IPR036872">
    <property type="entry name" value="CH_dom_sf"/>
</dbReference>
<gene>
    <name evidence="3" type="ORF">CGI_10027864</name>
</gene>
<dbReference type="PANTHER" id="PTHR38537">
    <property type="entry name" value="JITTERBUG, ISOFORM N"/>
    <property type="match status" value="1"/>
</dbReference>
<dbReference type="SUPFAM" id="SSF81296">
    <property type="entry name" value="E set domains"/>
    <property type="match status" value="1"/>
</dbReference>
<protein>
    <submittedName>
        <fullName evidence="3">Filamin-C</fullName>
    </submittedName>
</protein>
<accession>K1RFR0</accession>
<dbReference type="AlphaFoldDB" id="K1RFR0"/>
<evidence type="ECO:0000313" key="3">
    <source>
        <dbReference type="EMBL" id="EKC40215.1"/>
    </source>
</evidence>
<evidence type="ECO:0000256" key="1">
    <source>
        <dbReference type="ARBA" id="ARBA00009238"/>
    </source>
</evidence>
<dbReference type="InterPro" id="IPR044801">
    <property type="entry name" value="Filamin"/>
</dbReference>
<organism evidence="3">
    <name type="scientific">Magallana gigas</name>
    <name type="common">Pacific oyster</name>
    <name type="synonym">Crassostrea gigas</name>
    <dbReference type="NCBI Taxonomy" id="29159"/>
    <lineage>
        <taxon>Eukaryota</taxon>
        <taxon>Metazoa</taxon>
        <taxon>Spiralia</taxon>
        <taxon>Lophotrochozoa</taxon>
        <taxon>Mollusca</taxon>
        <taxon>Bivalvia</taxon>
        <taxon>Autobranchia</taxon>
        <taxon>Pteriomorphia</taxon>
        <taxon>Ostreida</taxon>
        <taxon>Ostreoidea</taxon>
        <taxon>Ostreidae</taxon>
        <taxon>Magallana</taxon>
    </lineage>
</organism>
<dbReference type="InterPro" id="IPR014756">
    <property type="entry name" value="Ig_E-set"/>
</dbReference>
<dbReference type="InParanoid" id="K1RFR0"/>
<dbReference type="PROSITE" id="PS50194">
    <property type="entry name" value="FILAMIN_REPEAT"/>
    <property type="match status" value="1"/>
</dbReference>
<comment type="similarity">
    <text evidence="1">Belongs to the filamin family.</text>
</comment>
<dbReference type="InterPro" id="IPR001715">
    <property type="entry name" value="CH_dom"/>
</dbReference>
<dbReference type="GO" id="GO:0030036">
    <property type="term" value="P:actin cytoskeleton organization"/>
    <property type="evidence" value="ECO:0007669"/>
    <property type="project" value="InterPro"/>
</dbReference>
<dbReference type="GO" id="GO:0051015">
    <property type="term" value="F:actin filament binding"/>
    <property type="evidence" value="ECO:0007669"/>
    <property type="project" value="InterPro"/>
</dbReference>
<dbReference type="Pfam" id="PF00630">
    <property type="entry name" value="Filamin"/>
    <property type="match status" value="1"/>
</dbReference>
<dbReference type="InterPro" id="IPR017868">
    <property type="entry name" value="Filamin/ABP280_repeat-like"/>
</dbReference>
<name>K1RFR0_MAGGI</name>
<dbReference type="Gene3D" id="2.60.40.10">
    <property type="entry name" value="Immunoglobulins"/>
    <property type="match status" value="1"/>
</dbReference>
<dbReference type="SMART" id="SM00557">
    <property type="entry name" value="IG_FLMN"/>
    <property type="match status" value="1"/>
</dbReference>
<reference evidence="3" key="1">
    <citation type="journal article" date="2012" name="Nature">
        <title>The oyster genome reveals stress adaptation and complexity of shell formation.</title>
        <authorList>
            <person name="Zhang G."/>
            <person name="Fang X."/>
            <person name="Guo X."/>
            <person name="Li L."/>
            <person name="Luo R."/>
            <person name="Xu F."/>
            <person name="Yang P."/>
            <person name="Zhang L."/>
            <person name="Wang X."/>
            <person name="Qi H."/>
            <person name="Xiong Z."/>
            <person name="Que H."/>
            <person name="Xie Y."/>
            <person name="Holland P.W."/>
            <person name="Paps J."/>
            <person name="Zhu Y."/>
            <person name="Wu F."/>
            <person name="Chen Y."/>
            <person name="Wang J."/>
            <person name="Peng C."/>
            <person name="Meng J."/>
            <person name="Yang L."/>
            <person name="Liu J."/>
            <person name="Wen B."/>
            <person name="Zhang N."/>
            <person name="Huang Z."/>
            <person name="Zhu Q."/>
            <person name="Feng Y."/>
            <person name="Mount A."/>
            <person name="Hedgecock D."/>
            <person name="Xu Z."/>
            <person name="Liu Y."/>
            <person name="Domazet-Loso T."/>
            <person name="Du Y."/>
            <person name="Sun X."/>
            <person name="Zhang S."/>
            <person name="Liu B."/>
            <person name="Cheng P."/>
            <person name="Jiang X."/>
            <person name="Li J."/>
            <person name="Fan D."/>
            <person name="Wang W."/>
            <person name="Fu W."/>
            <person name="Wang T."/>
            <person name="Wang B."/>
            <person name="Zhang J."/>
            <person name="Peng Z."/>
            <person name="Li Y."/>
            <person name="Li N."/>
            <person name="Wang J."/>
            <person name="Chen M."/>
            <person name="He Y."/>
            <person name="Tan F."/>
            <person name="Song X."/>
            <person name="Zheng Q."/>
            <person name="Huang R."/>
            <person name="Yang H."/>
            <person name="Du X."/>
            <person name="Chen L."/>
            <person name="Yang M."/>
            <person name="Gaffney P.M."/>
            <person name="Wang S."/>
            <person name="Luo L."/>
            <person name="She Z."/>
            <person name="Ming Y."/>
            <person name="Huang W."/>
            <person name="Zhang S."/>
            <person name="Huang B."/>
            <person name="Zhang Y."/>
            <person name="Qu T."/>
            <person name="Ni P."/>
            <person name="Miao G."/>
            <person name="Wang J."/>
            <person name="Wang Q."/>
            <person name="Steinberg C.E."/>
            <person name="Wang H."/>
            <person name="Li N."/>
            <person name="Qian L."/>
            <person name="Zhang G."/>
            <person name="Li Y."/>
            <person name="Yang H."/>
            <person name="Liu X."/>
            <person name="Wang J."/>
            <person name="Yin Y."/>
            <person name="Wang J."/>
        </authorList>
    </citation>
    <scope>NUCLEOTIDE SEQUENCE [LARGE SCALE GENOMIC DNA]</scope>
    <source>
        <strain evidence="3">05x7-T-G4-1.051#20</strain>
    </source>
</reference>
<sequence length="314" mass="35692">MNADASRLALCWSAFQKAVRWVVYYVCAIQYLNPVYLIQEKQKKLYHFDQFGKIVIQPKLSERIFNLFSSDNVRRRRILTWVQQTLPSHNVEDFSFSWNDGIVLCALLEAVHPGICPSFGHLKPHNRVNNCRLGLKLAQQCYGLPLEMISPEEMAIASYSIEPKLLRYVSMIKWAAESGQIRRRDHDEKNEQARKMTSFSIKGSGIVSGIVGRKARFSISAADVLGMFHLGVDIKGPKNEIWCHSQANAAVSVTIHGPRPFSVLESSVIYTGDSLYEVTYDVAYPGYYVICIKYGEEEIAESPFLARVTYEHSN</sequence>
<dbReference type="EMBL" id="JH818873">
    <property type="protein sequence ID" value="EKC40215.1"/>
    <property type="molecule type" value="Genomic_DNA"/>
</dbReference>
<proteinExistence type="inferred from homology"/>
<dbReference type="PANTHER" id="PTHR38537:SF8">
    <property type="entry name" value="FILAMIN-A"/>
    <property type="match status" value="1"/>
</dbReference>
<dbReference type="PROSITE" id="PS50021">
    <property type="entry name" value="CH"/>
    <property type="match status" value="1"/>
</dbReference>
<dbReference type="Pfam" id="PF00307">
    <property type="entry name" value="CH"/>
    <property type="match status" value="1"/>
</dbReference>
<dbReference type="InterPro" id="IPR013783">
    <property type="entry name" value="Ig-like_fold"/>
</dbReference>
<dbReference type="HOGENOM" id="CLU_886371_0_0_1"/>
<dbReference type="SMART" id="SM00033">
    <property type="entry name" value="CH"/>
    <property type="match status" value="1"/>
</dbReference>
<keyword evidence="2" id="KW-0677">Repeat</keyword>
<dbReference type="InterPro" id="IPR001298">
    <property type="entry name" value="Filamin/ABP280_rpt"/>
</dbReference>
<evidence type="ECO:0000256" key="2">
    <source>
        <dbReference type="ARBA" id="ARBA00022737"/>
    </source>
</evidence>